<reference evidence="2 3" key="1">
    <citation type="journal article" date="2015" name="Genome Biol. Evol.">
        <title>Comparative Genomics of a Bacterivorous Green Alga Reveals Evolutionary Causalities and Consequences of Phago-Mixotrophic Mode of Nutrition.</title>
        <authorList>
            <person name="Burns J.A."/>
            <person name="Paasch A."/>
            <person name="Narechania A."/>
            <person name="Kim E."/>
        </authorList>
    </citation>
    <scope>NUCLEOTIDE SEQUENCE [LARGE SCALE GENOMIC DNA]</scope>
    <source>
        <strain evidence="2 3">PLY_AMNH</strain>
    </source>
</reference>
<feature type="compositionally biased region" description="Low complexity" evidence="1">
    <location>
        <begin position="244"/>
        <end position="258"/>
    </location>
</feature>
<dbReference type="AlphaFoldDB" id="A0AAE0BSG7"/>
<sequence length="338" mass="37298">MGVAFFNDPYVVVSTPVELGKEEEFAENLSYALAYANDLITVLQADGFNKKHGYTLDTADAESDFAVLLAALGHILFPISYVEFSESLLDLENDHEYYHLTLNELLFTILPVVLRDIGRKCGRPSVIDEDSDPTPQLTRINTFAEGTRNYDGKAEGEWKGQHGAVVKRWVGKGYPCLLCFRMWALTDTHESTKGLCPYTCKEAYVDGRAPPTARPAVTRPPPTPSIHHLSQPAADPVVPPPPDSVVHPSSDSVVPAQPAAADPAPFMTLQVGEQRSHVGDPFDFPPPADEGPAETYDISTPAMHFANLPDDIEFPPFREPKLKWDIPSRPDDDMEARE</sequence>
<accession>A0AAE0BSG7</accession>
<feature type="compositionally biased region" description="Low complexity" evidence="1">
    <location>
        <begin position="208"/>
        <end position="217"/>
    </location>
</feature>
<protein>
    <submittedName>
        <fullName evidence="2">Uncharacterized protein</fullName>
    </submittedName>
</protein>
<feature type="region of interest" description="Disordered" evidence="1">
    <location>
        <begin position="208"/>
        <end position="258"/>
    </location>
</feature>
<gene>
    <name evidence="2" type="ORF">CYMTET_48327</name>
</gene>
<evidence type="ECO:0000313" key="2">
    <source>
        <dbReference type="EMBL" id="KAK3241948.1"/>
    </source>
</evidence>
<proteinExistence type="predicted"/>
<evidence type="ECO:0000256" key="1">
    <source>
        <dbReference type="SAM" id="MobiDB-lite"/>
    </source>
</evidence>
<organism evidence="2 3">
    <name type="scientific">Cymbomonas tetramitiformis</name>
    <dbReference type="NCBI Taxonomy" id="36881"/>
    <lineage>
        <taxon>Eukaryota</taxon>
        <taxon>Viridiplantae</taxon>
        <taxon>Chlorophyta</taxon>
        <taxon>Pyramimonadophyceae</taxon>
        <taxon>Pyramimonadales</taxon>
        <taxon>Pyramimonadaceae</taxon>
        <taxon>Cymbomonas</taxon>
    </lineage>
</organism>
<dbReference type="Proteomes" id="UP001190700">
    <property type="component" value="Unassembled WGS sequence"/>
</dbReference>
<dbReference type="EMBL" id="LGRX02033273">
    <property type="protein sequence ID" value="KAK3241948.1"/>
    <property type="molecule type" value="Genomic_DNA"/>
</dbReference>
<feature type="region of interest" description="Disordered" evidence="1">
    <location>
        <begin position="317"/>
        <end position="338"/>
    </location>
</feature>
<name>A0AAE0BSG7_9CHLO</name>
<evidence type="ECO:0000313" key="3">
    <source>
        <dbReference type="Proteomes" id="UP001190700"/>
    </source>
</evidence>
<comment type="caution">
    <text evidence="2">The sequence shown here is derived from an EMBL/GenBank/DDBJ whole genome shotgun (WGS) entry which is preliminary data.</text>
</comment>
<keyword evidence="3" id="KW-1185">Reference proteome</keyword>